<dbReference type="Proteomes" id="UP000198802">
    <property type="component" value="Unassembled WGS sequence"/>
</dbReference>
<protein>
    <submittedName>
        <fullName evidence="1">Uncharacterized protein</fullName>
    </submittedName>
</protein>
<name>A0A0S4R157_9ACTN</name>
<keyword evidence="2" id="KW-1185">Reference proteome</keyword>
<sequence>MTVEAGNVRSRDQTALWGLGLGILPKLQNTPTRRDPVTRSYTEVLLRHLSADIVRLSAAADVCRRRHRTRLAEGATGNQVEAYAVGAALADRALRLLAAAGADQDQARAVQLLDALTAAKSHGYLSRWTWPPRRWDAALAHQWVTLLWNQVERDLPPIPVAPASSNPTSNERAKRLRIVPAPASPRRWQAQLDLIHDSGAAYDESDRCWYLTLTEDHGAPGTFDALFRAAADFRTHITTE</sequence>
<dbReference type="RefSeq" id="WP_091287470.1">
    <property type="nucleotide sequence ID" value="NZ_FAOZ01000075.1"/>
</dbReference>
<organism evidence="1 2">
    <name type="scientific">Parafrankia irregularis</name>
    <dbReference type="NCBI Taxonomy" id="795642"/>
    <lineage>
        <taxon>Bacteria</taxon>
        <taxon>Bacillati</taxon>
        <taxon>Actinomycetota</taxon>
        <taxon>Actinomycetes</taxon>
        <taxon>Frankiales</taxon>
        <taxon>Frankiaceae</taxon>
        <taxon>Parafrankia</taxon>
    </lineage>
</organism>
<evidence type="ECO:0000313" key="1">
    <source>
        <dbReference type="EMBL" id="CUU61284.1"/>
    </source>
</evidence>
<gene>
    <name evidence="1" type="ORF">Ga0074812_1752</name>
</gene>
<evidence type="ECO:0000313" key="2">
    <source>
        <dbReference type="Proteomes" id="UP000198802"/>
    </source>
</evidence>
<accession>A0A0S4R157</accession>
<reference evidence="2" key="1">
    <citation type="submission" date="2015-11" db="EMBL/GenBank/DDBJ databases">
        <authorList>
            <person name="Varghese N."/>
        </authorList>
    </citation>
    <scope>NUCLEOTIDE SEQUENCE [LARGE SCALE GENOMIC DNA]</scope>
    <source>
        <strain evidence="2">DSM 45899</strain>
    </source>
</reference>
<proteinExistence type="predicted"/>
<dbReference type="EMBL" id="FAOZ01000075">
    <property type="protein sequence ID" value="CUU61284.1"/>
    <property type="molecule type" value="Genomic_DNA"/>
</dbReference>
<dbReference type="AlphaFoldDB" id="A0A0S4R157"/>